<dbReference type="InterPro" id="IPR037119">
    <property type="entry name" value="Haem_oxidase_HugZ-like_sf"/>
</dbReference>
<gene>
    <name evidence="2" type="ORF">E4U91_32185</name>
</gene>
<dbReference type="RefSeq" id="WP_137310067.1">
    <property type="nucleotide sequence ID" value="NZ_SZNQ01000001.1"/>
</dbReference>
<proteinExistence type="predicted"/>
<dbReference type="Gene3D" id="3.20.180.10">
    <property type="entry name" value="PNP-oxidase-like"/>
    <property type="match status" value="1"/>
</dbReference>
<reference evidence="2 3" key="1">
    <citation type="submission" date="2019-04" db="EMBL/GenBank/DDBJ databases">
        <title>Streptomyces lasaliensis sp. nov., an Actinomycete isolated from soil which produces the polyether antibiotic lasalocid.</title>
        <authorList>
            <person name="Erwin G."/>
            <person name="Haber C."/>
        </authorList>
    </citation>
    <scope>NUCLEOTIDE SEQUENCE [LARGE SCALE GENOMIC DNA]</scope>
    <source>
        <strain evidence="2 3">X-537</strain>
    </source>
</reference>
<accession>A0A4U5WPY3</accession>
<dbReference type="EMBL" id="SZNQ01000001">
    <property type="protein sequence ID" value="TKT04239.1"/>
    <property type="molecule type" value="Genomic_DNA"/>
</dbReference>
<comment type="caution">
    <text evidence="2">The sequence shown here is derived from an EMBL/GenBank/DDBJ whole genome shotgun (WGS) entry which is preliminary data.</text>
</comment>
<evidence type="ECO:0000259" key="1">
    <source>
        <dbReference type="Pfam" id="PF10615"/>
    </source>
</evidence>
<keyword evidence="3" id="KW-1185">Reference proteome</keyword>
<dbReference type="AlphaFoldDB" id="A0A4U5WPY3"/>
<evidence type="ECO:0000313" key="2">
    <source>
        <dbReference type="EMBL" id="TKT04239.1"/>
    </source>
</evidence>
<sequence>MGVSQSWSAMPATAERARSVLAAAWSCAVTADGAREEFVGAHTVTDDGRVLLAPRPDSALRAAALCAPRGEPHAVLEFADVAPVPVRHRVRARLWLAGWFAPEDNRLALHPTRIVLKEHCGAVLVGPEEFAAAAPDPHVTAEAHLLTHLADAHPDAVERLTRLVGQDSLHGAVRVRPLAVDRHGLTLRIERLRGHGDVRLPFHRPADDTGQLTERMHVLLGRASAASCPRALQRQRTDRDG</sequence>
<evidence type="ECO:0000313" key="3">
    <source>
        <dbReference type="Proteomes" id="UP000305929"/>
    </source>
</evidence>
<feature type="domain" description="DUF2470" evidence="1">
    <location>
        <begin position="143"/>
        <end position="216"/>
    </location>
</feature>
<dbReference type="SUPFAM" id="SSF50475">
    <property type="entry name" value="FMN-binding split barrel"/>
    <property type="match status" value="1"/>
</dbReference>
<dbReference type="Proteomes" id="UP000305929">
    <property type="component" value="Unassembled WGS sequence"/>
</dbReference>
<dbReference type="OrthoDB" id="3381348at2"/>
<protein>
    <submittedName>
        <fullName evidence="2">DUF2470 domain-containing protein</fullName>
    </submittedName>
</protein>
<organism evidence="2 3">
    <name type="scientific">Streptomyces lasalocidi</name>
    <name type="common">Streptomyces lasaliensis</name>
    <dbReference type="NCBI Taxonomy" id="324833"/>
    <lineage>
        <taxon>Bacteria</taxon>
        <taxon>Bacillati</taxon>
        <taxon>Actinomycetota</taxon>
        <taxon>Actinomycetes</taxon>
        <taxon>Kitasatosporales</taxon>
        <taxon>Streptomycetaceae</taxon>
        <taxon>Streptomyces</taxon>
    </lineage>
</organism>
<dbReference type="Pfam" id="PF10615">
    <property type="entry name" value="DUF2470"/>
    <property type="match status" value="1"/>
</dbReference>
<name>A0A4U5WPY3_STRLS</name>
<dbReference type="InterPro" id="IPR019595">
    <property type="entry name" value="DUF2470"/>
</dbReference>